<name>A0ACA9LFY9_9GLOM</name>
<comment type="caution">
    <text evidence="1">The sequence shown here is derived from an EMBL/GenBank/DDBJ whole genome shotgun (WGS) entry which is preliminary data.</text>
</comment>
<dbReference type="EMBL" id="CAJVPU010003986">
    <property type="protein sequence ID" value="CAG8526325.1"/>
    <property type="molecule type" value="Genomic_DNA"/>
</dbReference>
<keyword evidence="2" id="KW-1185">Reference proteome</keyword>
<proteinExistence type="predicted"/>
<gene>
    <name evidence="1" type="ORF">DHETER_LOCUS4161</name>
</gene>
<organism evidence="1 2">
    <name type="scientific">Dentiscutata heterogama</name>
    <dbReference type="NCBI Taxonomy" id="1316150"/>
    <lineage>
        <taxon>Eukaryota</taxon>
        <taxon>Fungi</taxon>
        <taxon>Fungi incertae sedis</taxon>
        <taxon>Mucoromycota</taxon>
        <taxon>Glomeromycotina</taxon>
        <taxon>Glomeromycetes</taxon>
        <taxon>Diversisporales</taxon>
        <taxon>Gigasporaceae</taxon>
        <taxon>Dentiscutata</taxon>
    </lineage>
</organism>
<protein>
    <submittedName>
        <fullName evidence="1">2595_t:CDS:1</fullName>
    </submittedName>
</protein>
<accession>A0ACA9LFY9</accession>
<dbReference type="Proteomes" id="UP000789702">
    <property type="component" value="Unassembled WGS sequence"/>
</dbReference>
<evidence type="ECO:0000313" key="2">
    <source>
        <dbReference type="Proteomes" id="UP000789702"/>
    </source>
</evidence>
<evidence type="ECO:0000313" key="1">
    <source>
        <dbReference type="EMBL" id="CAG8526325.1"/>
    </source>
</evidence>
<reference evidence="1" key="1">
    <citation type="submission" date="2021-06" db="EMBL/GenBank/DDBJ databases">
        <authorList>
            <person name="Kallberg Y."/>
            <person name="Tangrot J."/>
            <person name="Rosling A."/>
        </authorList>
    </citation>
    <scope>NUCLEOTIDE SEQUENCE</scope>
    <source>
        <strain evidence="1">IL203A</strain>
    </source>
</reference>
<sequence length="479" mass="55316">MNDNIKQTNDNMNDRFDAIEETICNRFDGIASGIDYIKSQKNKSGDVQVQKIDPSELVDPTTQTNKGKVCKKIYRSSIEVSCKPIDCEYETELAILGKLALSPQILKFYGCSEINNSKVLENLNVKLGNFGYAREVDGISTNLSNMAPAIVRWMAPELIKKYISNKLEKKVYTFNCEMFSLGMLLWELCYEKLPYCNWNMKQISDHVLDGKREKILIGKTFKTPNDNKIQLEFIQIIQDAWCHQQELRITITKLNQKLEELATKFPISFGVPQLFEDQELDFDGQRSEPLPNFDDNPEIPEIPEDEAEEVDDKPALIPLEEGTKMHQNKKYKDAWECFKQNAELDNPVAKFWLGYYLFYGHHGEKDPIQAKKYFKEAADENNHADSQCRYAVLLLADLPKVNNEAKKKELKKEILHYFELAATDNRNIDAMYYLGDIYVSGKLNVRRDEERGLNYLKLAAANNNERAINLLKKLGKWNI</sequence>